<dbReference type="InParanoid" id="A0A2J7RMJ3"/>
<dbReference type="Pfam" id="PF13927">
    <property type="entry name" value="Ig_3"/>
    <property type="match status" value="2"/>
</dbReference>
<dbReference type="OrthoDB" id="5843397at2759"/>
<dbReference type="InterPro" id="IPR013783">
    <property type="entry name" value="Ig-like_fold"/>
</dbReference>
<dbReference type="InterPro" id="IPR036116">
    <property type="entry name" value="FN3_sf"/>
</dbReference>
<dbReference type="InterPro" id="IPR007110">
    <property type="entry name" value="Ig-like_dom"/>
</dbReference>
<dbReference type="STRING" id="105785.A0A2J7RMJ3"/>
<reference evidence="4 5" key="1">
    <citation type="submission" date="2017-12" db="EMBL/GenBank/DDBJ databases">
        <title>Hemimetabolous genomes reveal molecular basis of termite eusociality.</title>
        <authorList>
            <person name="Harrison M.C."/>
            <person name="Jongepier E."/>
            <person name="Robertson H.M."/>
            <person name="Arning N."/>
            <person name="Bitard-Feildel T."/>
            <person name="Chao H."/>
            <person name="Childers C.P."/>
            <person name="Dinh H."/>
            <person name="Doddapaneni H."/>
            <person name="Dugan S."/>
            <person name="Gowin J."/>
            <person name="Greiner C."/>
            <person name="Han Y."/>
            <person name="Hu H."/>
            <person name="Hughes D.S.T."/>
            <person name="Huylmans A.-K."/>
            <person name="Kemena C."/>
            <person name="Kremer L.P.M."/>
            <person name="Lee S.L."/>
            <person name="Lopez-Ezquerra A."/>
            <person name="Mallet L."/>
            <person name="Monroy-Kuhn J.M."/>
            <person name="Moser A."/>
            <person name="Murali S.C."/>
            <person name="Muzny D.M."/>
            <person name="Otani S."/>
            <person name="Piulachs M.-D."/>
            <person name="Poelchau M."/>
            <person name="Qu J."/>
            <person name="Schaub F."/>
            <person name="Wada-Katsumata A."/>
            <person name="Worley K.C."/>
            <person name="Xie Q."/>
            <person name="Ylla G."/>
            <person name="Poulsen M."/>
            <person name="Gibbs R.A."/>
            <person name="Schal C."/>
            <person name="Richards S."/>
            <person name="Belles X."/>
            <person name="Korb J."/>
            <person name="Bornberg-Bauer E."/>
        </authorList>
    </citation>
    <scope>NUCLEOTIDE SEQUENCE [LARGE SCALE GENOMIC DNA]</scope>
    <source>
        <tissue evidence="4">Whole body</tissue>
    </source>
</reference>
<protein>
    <recommendedName>
        <fullName evidence="3">Ig-like domain-containing protein</fullName>
    </recommendedName>
</protein>
<feature type="region of interest" description="Disordered" evidence="1">
    <location>
        <begin position="453"/>
        <end position="502"/>
    </location>
</feature>
<keyword evidence="2" id="KW-0472">Membrane</keyword>
<evidence type="ECO:0000256" key="2">
    <source>
        <dbReference type="SAM" id="Phobius"/>
    </source>
</evidence>
<dbReference type="Proteomes" id="UP000235965">
    <property type="component" value="Unassembled WGS sequence"/>
</dbReference>
<dbReference type="SUPFAM" id="SSF48726">
    <property type="entry name" value="Immunoglobulin"/>
    <property type="match status" value="3"/>
</dbReference>
<evidence type="ECO:0000313" key="4">
    <source>
        <dbReference type="EMBL" id="PNF42039.1"/>
    </source>
</evidence>
<dbReference type="Gene3D" id="2.60.40.10">
    <property type="entry name" value="Immunoglobulins"/>
    <property type="match status" value="3"/>
</dbReference>
<dbReference type="PROSITE" id="PS50835">
    <property type="entry name" value="IG_LIKE"/>
    <property type="match status" value="2"/>
</dbReference>
<dbReference type="PANTHER" id="PTHR23278:SF19">
    <property type="entry name" value="OBSCURIN"/>
    <property type="match status" value="1"/>
</dbReference>
<gene>
    <name evidence="4" type="ORF">B7P43_G11603</name>
</gene>
<dbReference type="FunCoup" id="A0A2J7RMJ3">
    <property type="interactions" value="30"/>
</dbReference>
<evidence type="ECO:0000259" key="3">
    <source>
        <dbReference type="PROSITE" id="PS50835"/>
    </source>
</evidence>
<keyword evidence="2" id="KW-0812">Transmembrane</keyword>
<keyword evidence="2" id="KW-1133">Transmembrane helix</keyword>
<organism evidence="4 5">
    <name type="scientific">Cryptotermes secundus</name>
    <dbReference type="NCBI Taxonomy" id="105785"/>
    <lineage>
        <taxon>Eukaryota</taxon>
        <taxon>Metazoa</taxon>
        <taxon>Ecdysozoa</taxon>
        <taxon>Arthropoda</taxon>
        <taxon>Hexapoda</taxon>
        <taxon>Insecta</taxon>
        <taxon>Pterygota</taxon>
        <taxon>Neoptera</taxon>
        <taxon>Polyneoptera</taxon>
        <taxon>Dictyoptera</taxon>
        <taxon>Blattodea</taxon>
        <taxon>Blattoidea</taxon>
        <taxon>Termitoidae</taxon>
        <taxon>Kalotermitidae</taxon>
        <taxon>Cryptotermitinae</taxon>
        <taxon>Cryptotermes</taxon>
    </lineage>
</organism>
<keyword evidence="5" id="KW-1185">Reference proteome</keyword>
<dbReference type="InterPro" id="IPR003599">
    <property type="entry name" value="Ig_sub"/>
</dbReference>
<feature type="compositionally biased region" description="Polar residues" evidence="1">
    <location>
        <begin position="453"/>
        <end position="462"/>
    </location>
</feature>
<dbReference type="PANTHER" id="PTHR23278">
    <property type="entry name" value="SIDESTEP PROTEIN"/>
    <property type="match status" value="1"/>
</dbReference>
<sequence length="620" mass="67621">MDTKALDTYVEKVSSDGNITYSTLTFTPTLADHGKTLTCRAVNKFIDAAVEEDSWKLNVFFVPMLKLELGLNLNPDDIEEGDDVYFECKVHANPWAYKVVWKHNSQTVQPNQKGGVIMSNQALALQGVRRQQAGNYTCIASNVEGDGESNTVELRVMYKPICRPDQKRVYGVARHENAHVVCEVEAYPPPDTFKWSFNNTAETIDVPQARYRTAAATGGSTTSQSMLTYTPMTEMDYGTVMCWAGNTAGQQKEPCVFHIIAAGHPDTPFNCTLLNQTTESLEVDCVEGFDGGQPQYFLLEVFDMQTGQLQANVSSKFPVFSVSGLGPGMVLKMLVYAANSKGKSDPVVVEGFTLKVAEKQTGTPVPFELNPVLGILIGVVAVLLVVAIVIVGALRVRAQNRGSPSRPGDLALKEKAALPLRSDVEDLYEMDDKNPDVIPCNKDSDYQLVSEAQTPGLNNQTPPDLPSYDEHPKRNNVSRNGDLFENYKNSRDRYPPTGHPSSEEVTYAELCLTRPTTLQDPTLGGGNCKVSSGVVLGGVGGAAGVVRGREEPTIYAQIDHTRRPQPPPPIQQGCNTPQLTALSPLVSPVTCAPLTHPSMLHREIVTVRTPLMSSQQESCV</sequence>
<dbReference type="AlphaFoldDB" id="A0A2J7RMJ3"/>
<dbReference type="InterPro" id="IPR003598">
    <property type="entry name" value="Ig_sub2"/>
</dbReference>
<dbReference type="SMART" id="SM00409">
    <property type="entry name" value="IG"/>
    <property type="match status" value="2"/>
</dbReference>
<feature type="domain" description="Ig-like" evidence="3">
    <location>
        <begin position="63"/>
        <end position="155"/>
    </location>
</feature>
<dbReference type="EMBL" id="NEVH01002554">
    <property type="protein sequence ID" value="PNF42039.1"/>
    <property type="molecule type" value="Genomic_DNA"/>
</dbReference>
<feature type="transmembrane region" description="Helical" evidence="2">
    <location>
        <begin position="372"/>
        <end position="396"/>
    </location>
</feature>
<accession>A0A2J7RMJ3</accession>
<comment type="caution">
    <text evidence="4">The sequence shown here is derived from an EMBL/GenBank/DDBJ whole genome shotgun (WGS) entry which is preliminary data.</text>
</comment>
<evidence type="ECO:0000256" key="1">
    <source>
        <dbReference type="SAM" id="MobiDB-lite"/>
    </source>
</evidence>
<dbReference type="SMART" id="SM00408">
    <property type="entry name" value="IGc2"/>
    <property type="match status" value="1"/>
</dbReference>
<dbReference type="InterPro" id="IPR036179">
    <property type="entry name" value="Ig-like_dom_sf"/>
</dbReference>
<name>A0A2J7RMJ3_9NEOP</name>
<dbReference type="SUPFAM" id="SSF49265">
    <property type="entry name" value="Fibronectin type III"/>
    <property type="match status" value="1"/>
</dbReference>
<evidence type="ECO:0000313" key="5">
    <source>
        <dbReference type="Proteomes" id="UP000235965"/>
    </source>
</evidence>
<proteinExistence type="predicted"/>
<feature type="domain" description="Ig-like" evidence="3">
    <location>
        <begin position="164"/>
        <end position="257"/>
    </location>
</feature>